<reference evidence="1 2" key="1">
    <citation type="journal article" date="2021" name="Hortic Res">
        <title>High-quality reference genome and annotation aids understanding of berry development for evergreen blueberry (Vaccinium darrowii).</title>
        <authorList>
            <person name="Yu J."/>
            <person name="Hulse-Kemp A.M."/>
            <person name="Babiker E."/>
            <person name="Staton M."/>
        </authorList>
    </citation>
    <scope>NUCLEOTIDE SEQUENCE [LARGE SCALE GENOMIC DNA]</scope>
    <source>
        <strain evidence="2">cv. NJ 8807/NJ 8810</strain>
        <tissue evidence="1">Young leaf</tissue>
    </source>
</reference>
<dbReference type="EMBL" id="CM037152">
    <property type="protein sequence ID" value="KAH7832808.1"/>
    <property type="molecule type" value="Genomic_DNA"/>
</dbReference>
<gene>
    <name evidence="1" type="ORF">Vadar_000140</name>
</gene>
<evidence type="ECO:0000313" key="2">
    <source>
        <dbReference type="Proteomes" id="UP000828048"/>
    </source>
</evidence>
<evidence type="ECO:0000313" key="1">
    <source>
        <dbReference type="EMBL" id="KAH7832808.1"/>
    </source>
</evidence>
<protein>
    <submittedName>
        <fullName evidence="1">Uncharacterized protein</fullName>
    </submittedName>
</protein>
<organism evidence="1 2">
    <name type="scientific">Vaccinium darrowii</name>
    <dbReference type="NCBI Taxonomy" id="229202"/>
    <lineage>
        <taxon>Eukaryota</taxon>
        <taxon>Viridiplantae</taxon>
        <taxon>Streptophyta</taxon>
        <taxon>Embryophyta</taxon>
        <taxon>Tracheophyta</taxon>
        <taxon>Spermatophyta</taxon>
        <taxon>Magnoliopsida</taxon>
        <taxon>eudicotyledons</taxon>
        <taxon>Gunneridae</taxon>
        <taxon>Pentapetalae</taxon>
        <taxon>asterids</taxon>
        <taxon>Ericales</taxon>
        <taxon>Ericaceae</taxon>
        <taxon>Vaccinioideae</taxon>
        <taxon>Vaccinieae</taxon>
        <taxon>Vaccinium</taxon>
    </lineage>
</organism>
<comment type="caution">
    <text evidence="1">The sequence shown here is derived from an EMBL/GenBank/DDBJ whole genome shotgun (WGS) entry which is preliminary data.</text>
</comment>
<accession>A0ACB7WVX0</accession>
<keyword evidence="2" id="KW-1185">Reference proteome</keyword>
<sequence>MVQQIIDSNFNKHGLPNTGTGLPNHDKQVPLVVTSKKIVLRDVQNESRMTVPKSVGSSLFSDENGPQVDVLKLSGTKRPTPEYLGSPPHHHSPTSNAANGNLVYVRRRPELELAKSGIFNNTSNDACYPQARGSQDKNTEQRSQVNKPNIFITGVAHTPRDFLASFSSGKPSIPSSIGNCSDMFQSSDSDNHPVFSAISPLGYPNKMNRKHWEERYSQLQDLLKLLDQSNQEDYVQVLHSLPSLELSRHAVELEKRSIQLSLEEAKEMQQVQLLDVLGKYSKNSRMPSAQQGQPEK</sequence>
<name>A0ACB7WVX0_9ERIC</name>
<proteinExistence type="predicted"/>
<dbReference type="Proteomes" id="UP000828048">
    <property type="component" value="Chromosome 2"/>
</dbReference>